<dbReference type="PROSITE" id="PS00061">
    <property type="entry name" value="ADH_SHORT"/>
    <property type="match status" value="1"/>
</dbReference>
<evidence type="ECO:0000256" key="1">
    <source>
        <dbReference type="ARBA" id="ARBA00006484"/>
    </source>
</evidence>
<gene>
    <name evidence="4" type="ORF">H8707_14795</name>
</gene>
<dbReference type="Proteomes" id="UP000601171">
    <property type="component" value="Unassembled WGS sequence"/>
</dbReference>
<dbReference type="RefSeq" id="WP_262430948.1">
    <property type="nucleotide sequence ID" value="NZ_JACRTG010000034.1"/>
</dbReference>
<evidence type="ECO:0000256" key="2">
    <source>
        <dbReference type="ARBA" id="ARBA00023002"/>
    </source>
</evidence>
<dbReference type="InterPro" id="IPR020904">
    <property type="entry name" value="Sc_DH/Rdtase_CS"/>
</dbReference>
<dbReference type="GO" id="GO:0016616">
    <property type="term" value="F:oxidoreductase activity, acting on the CH-OH group of donors, NAD or NADP as acceptor"/>
    <property type="evidence" value="ECO:0007669"/>
    <property type="project" value="TreeGrafter"/>
</dbReference>
<accession>A0A926EV46</accession>
<dbReference type="PANTHER" id="PTHR42760:SF133">
    <property type="entry name" value="3-OXOACYL-[ACYL-CARRIER-PROTEIN] REDUCTASE"/>
    <property type="match status" value="1"/>
</dbReference>
<dbReference type="InterPro" id="IPR002347">
    <property type="entry name" value="SDR_fam"/>
</dbReference>
<dbReference type="Gene3D" id="3.40.50.720">
    <property type="entry name" value="NAD(P)-binding Rossmann-like Domain"/>
    <property type="match status" value="1"/>
</dbReference>
<reference evidence="4" key="1">
    <citation type="submission" date="2020-08" db="EMBL/GenBank/DDBJ databases">
        <title>Genome public.</title>
        <authorList>
            <person name="Liu C."/>
            <person name="Sun Q."/>
        </authorList>
    </citation>
    <scope>NUCLEOTIDE SEQUENCE</scope>
    <source>
        <strain evidence="4">BX21</strain>
    </source>
</reference>
<keyword evidence="2" id="KW-0560">Oxidoreductase</keyword>
<dbReference type="GO" id="GO:0008206">
    <property type="term" value="P:bile acid metabolic process"/>
    <property type="evidence" value="ECO:0007669"/>
    <property type="project" value="UniProtKB-ARBA"/>
</dbReference>
<organism evidence="4 5">
    <name type="scientific">Paratissierella segnis</name>
    <dbReference type="NCBI Taxonomy" id="2763679"/>
    <lineage>
        <taxon>Bacteria</taxon>
        <taxon>Bacillati</taxon>
        <taxon>Bacillota</taxon>
        <taxon>Tissierellia</taxon>
        <taxon>Tissierellales</taxon>
        <taxon>Tissierellaceae</taxon>
        <taxon>Paratissierella</taxon>
    </lineage>
</organism>
<evidence type="ECO:0000256" key="3">
    <source>
        <dbReference type="RuleBase" id="RU000363"/>
    </source>
</evidence>
<dbReference type="PRINTS" id="PR00080">
    <property type="entry name" value="SDRFAMILY"/>
</dbReference>
<dbReference type="GO" id="GO:0048038">
    <property type="term" value="F:quinone binding"/>
    <property type="evidence" value="ECO:0007669"/>
    <property type="project" value="TreeGrafter"/>
</dbReference>
<dbReference type="PANTHER" id="PTHR42760">
    <property type="entry name" value="SHORT-CHAIN DEHYDROGENASES/REDUCTASES FAMILY MEMBER"/>
    <property type="match status" value="1"/>
</dbReference>
<dbReference type="Pfam" id="PF00106">
    <property type="entry name" value="adh_short"/>
    <property type="match status" value="1"/>
</dbReference>
<keyword evidence="5" id="KW-1185">Reference proteome</keyword>
<comment type="caution">
    <text evidence="4">The sequence shown here is derived from an EMBL/GenBank/DDBJ whole genome shotgun (WGS) entry which is preliminary data.</text>
</comment>
<dbReference type="PRINTS" id="PR00081">
    <property type="entry name" value="GDHRDH"/>
</dbReference>
<sequence>MSIDAQTIFSMAEKSTLGLHSLPEIFCKDMAGKVAIVTGGATGLGYNIVNRLAESGVRVVIASRKESTGKKAEAEFNANNLEVKWFQTDVSKVSDCYAVVDYAVEQYGKVDIVITNAATWSMYSFLDMPESAFDEVINIDLKGEYFIAQAAARIMVKQKIKGKIVFISSVAHKGSDTPKMGMMTHYNAAKGAVVSMTKGIAKELRQYGISVNCVAPGAMLTAGAITNASEAVVLYGQEFVEERGKYGREVPMVMNPDEIALVAFAMCTSMSDFIVGETIDVDGGSMFSFQAKPWSYTVEGCIPGPNKE</sequence>
<dbReference type="FunFam" id="3.40.50.720:FF:000084">
    <property type="entry name" value="Short-chain dehydrogenase reductase"/>
    <property type="match status" value="1"/>
</dbReference>
<evidence type="ECO:0000313" key="5">
    <source>
        <dbReference type="Proteomes" id="UP000601171"/>
    </source>
</evidence>
<proteinExistence type="inferred from homology"/>
<dbReference type="AlphaFoldDB" id="A0A926EV46"/>
<dbReference type="EMBL" id="JACRTG010000034">
    <property type="protein sequence ID" value="MBC8589481.1"/>
    <property type="molecule type" value="Genomic_DNA"/>
</dbReference>
<dbReference type="InterPro" id="IPR036291">
    <property type="entry name" value="NAD(P)-bd_dom_sf"/>
</dbReference>
<dbReference type="GO" id="GO:0006633">
    <property type="term" value="P:fatty acid biosynthetic process"/>
    <property type="evidence" value="ECO:0007669"/>
    <property type="project" value="TreeGrafter"/>
</dbReference>
<dbReference type="CDD" id="cd05233">
    <property type="entry name" value="SDR_c"/>
    <property type="match status" value="1"/>
</dbReference>
<dbReference type="SUPFAM" id="SSF51735">
    <property type="entry name" value="NAD(P)-binding Rossmann-fold domains"/>
    <property type="match status" value="1"/>
</dbReference>
<protein>
    <submittedName>
        <fullName evidence="4">SDR family oxidoreductase</fullName>
    </submittedName>
</protein>
<evidence type="ECO:0000313" key="4">
    <source>
        <dbReference type="EMBL" id="MBC8589481.1"/>
    </source>
</evidence>
<name>A0A926EV46_9FIRM</name>
<comment type="similarity">
    <text evidence="1 3">Belongs to the short-chain dehydrogenases/reductases (SDR) family.</text>
</comment>